<accession>A0ABR0JMT8</accession>
<evidence type="ECO:0000259" key="9">
    <source>
        <dbReference type="Pfam" id="PF03151"/>
    </source>
</evidence>
<feature type="transmembrane region" description="Helical" evidence="8">
    <location>
        <begin position="71"/>
        <end position="94"/>
    </location>
</feature>
<organism evidence="10 11">
    <name type="scientific">Exophiala sideris</name>
    <dbReference type="NCBI Taxonomy" id="1016849"/>
    <lineage>
        <taxon>Eukaryota</taxon>
        <taxon>Fungi</taxon>
        <taxon>Dikarya</taxon>
        <taxon>Ascomycota</taxon>
        <taxon>Pezizomycotina</taxon>
        <taxon>Eurotiomycetes</taxon>
        <taxon>Chaetothyriomycetidae</taxon>
        <taxon>Chaetothyriales</taxon>
        <taxon>Herpotrichiellaceae</taxon>
        <taxon>Exophiala</taxon>
    </lineage>
</organism>
<comment type="subcellular location">
    <subcellularLocation>
        <location evidence="2">Endoplasmic reticulum membrane</location>
        <topology evidence="2">Multi-pass membrane protein</topology>
    </subcellularLocation>
</comment>
<evidence type="ECO:0000313" key="10">
    <source>
        <dbReference type="EMBL" id="KAK5067295.1"/>
    </source>
</evidence>
<dbReference type="PANTHER" id="PTHR11132">
    <property type="entry name" value="SOLUTE CARRIER FAMILY 35"/>
    <property type="match status" value="1"/>
</dbReference>
<dbReference type="InterPro" id="IPR050186">
    <property type="entry name" value="TPT_transporter"/>
</dbReference>
<evidence type="ECO:0000256" key="7">
    <source>
        <dbReference type="ARBA" id="ARBA00023136"/>
    </source>
</evidence>
<dbReference type="Pfam" id="PF03151">
    <property type="entry name" value="TPT"/>
    <property type="match status" value="1"/>
</dbReference>
<evidence type="ECO:0000256" key="8">
    <source>
        <dbReference type="SAM" id="Phobius"/>
    </source>
</evidence>
<feature type="transmembrane region" description="Helical" evidence="8">
    <location>
        <begin position="248"/>
        <end position="272"/>
    </location>
</feature>
<dbReference type="CDD" id="cd22997">
    <property type="entry name" value="GT_LH"/>
    <property type="match status" value="1"/>
</dbReference>
<keyword evidence="5 8" id="KW-0812">Transmembrane</keyword>
<evidence type="ECO:0000256" key="2">
    <source>
        <dbReference type="ARBA" id="ARBA00004477"/>
    </source>
</evidence>
<feature type="transmembrane region" description="Helical" evidence="8">
    <location>
        <begin position="218"/>
        <end position="236"/>
    </location>
</feature>
<sequence>MSSSNTNLLVNLGLYFAINLSLSTCNKFVLNAFPYPWLVTSLHAIFTSIGCLIFLMRGYFEPAKLTRHENLVLIAFSSLFTVNIAISNVSLSLVSLPFHQVVRSTTPIFAVLIYRVMYSQSFTTPIYLSLVVMTVGIAAATFGDYYFTMMGFCLTVLGVVLAAVKTVATNRLMTGTLKLHPLDILLRMCPLAAVQSLICAGFSGEITGVTQQYTEFSTLWQSLGWLLAVNGMLAFAQNVSSFHTNKVAGALTLTVCANVKQVMTIILAIATFHTEVGLLNGVGMAIAVGGSAWYSWIKLAEKQQRDTRAGPSFEYTAAFPQHEKSSEYLSHPAIKKQEKQLHLLVPANKADVNLCKTILSAEVLNYSTPTLINWGEEFNDNSLSSGGSHLAKISGVLRYLREIGPDGDEDLVMLIDAYDIWLQLRPDILLSRYYAANARANRRISKRMCGSNKCTDSAVSHIQQKIIFSVQKLCWPHLANDVACYAAAESSLPDDIFGAHTDEIPGGDEETRLRHIRPRHVNSGFGIGPVKEMRKLFEAAEMHAKEDPHGGSDQGVLADIIGLQEYARELMREVYFNQHPFRRFTNTIAGLVMGKSSFEKGRDQILHPDLDQEREIPRISLKNTTVLKALEYNVGLDYEDDFSHVTVFAPKDTDWVVFSQPEVPSMYFNIRSSHTGKLPKDIANSRPPFEGFNLPSKTNASVPLGPVSWEHVPLNTHLWTGQVPVSVHHNAWQRGMKNLRQHMWGLLWWNEYAREMFAAHIRGARQPLAVQVHKSVRGGAHTITEWWSPIENRGGAAMENGTWIGWNHLCGKWDKELFMDEHDVVHHS</sequence>
<keyword evidence="6 8" id="KW-1133">Transmembrane helix</keyword>
<evidence type="ECO:0000256" key="5">
    <source>
        <dbReference type="ARBA" id="ARBA00022692"/>
    </source>
</evidence>
<reference evidence="10 11" key="1">
    <citation type="submission" date="2023-08" db="EMBL/GenBank/DDBJ databases">
        <title>Black Yeasts Isolated from many extreme environments.</title>
        <authorList>
            <person name="Coleine C."/>
            <person name="Stajich J.E."/>
            <person name="Selbmann L."/>
        </authorList>
    </citation>
    <scope>NUCLEOTIDE SEQUENCE [LARGE SCALE GENOMIC DNA]</scope>
    <source>
        <strain evidence="10 11">CCFEE 6328</strain>
    </source>
</reference>
<comment type="similarity">
    <text evidence="3">Belongs to the TPT transporter family. SLC35D subfamily.</text>
</comment>
<comment type="caution">
    <text evidence="10">The sequence shown here is derived from an EMBL/GenBank/DDBJ whole genome shotgun (WGS) entry which is preliminary data.</text>
</comment>
<comment type="subunit">
    <text evidence="4">Homooligomer.</text>
</comment>
<dbReference type="InterPro" id="IPR004853">
    <property type="entry name" value="Sugar_P_trans_dom"/>
</dbReference>
<feature type="transmembrane region" description="Helical" evidence="8">
    <location>
        <begin position="146"/>
        <end position="164"/>
    </location>
</feature>
<evidence type="ECO:0000256" key="4">
    <source>
        <dbReference type="ARBA" id="ARBA00011182"/>
    </source>
</evidence>
<evidence type="ECO:0000313" key="11">
    <source>
        <dbReference type="Proteomes" id="UP001345691"/>
    </source>
</evidence>
<feature type="transmembrane region" description="Helical" evidence="8">
    <location>
        <begin position="35"/>
        <end position="59"/>
    </location>
</feature>
<feature type="domain" description="Sugar phosphate transporter" evidence="9">
    <location>
        <begin position="8"/>
        <end position="295"/>
    </location>
</feature>
<keyword evidence="7 8" id="KW-0472">Membrane</keyword>
<name>A0ABR0JMT8_9EURO</name>
<dbReference type="Proteomes" id="UP001345691">
    <property type="component" value="Unassembled WGS sequence"/>
</dbReference>
<gene>
    <name evidence="10" type="ORF">LTR69_001282</name>
</gene>
<feature type="transmembrane region" description="Helical" evidence="8">
    <location>
        <begin position="12"/>
        <end position="29"/>
    </location>
</feature>
<evidence type="ECO:0000256" key="3">
    <source>
        <dbReference type="ARBA" id="ARBA00010425"/>
    </source>
</evidence>
<proteinExistence type="inferred from homology"/>
<evidence type="ECO:0000256" key="1">
    <source>
        <dbReference type="ARBA" id="ARBA00003420"/>
    </source>
</evidence>
<protein>
    <recommendedName>
        <fullName evidence="9">Sugar phosphate transporter domain-containing protein</fullName>
    </recommendedName>
</protein>
<comment type="function">
    <text evidence="1">Involved in the import of GDP-mannose from the cytoplasm into the Golgi lumen.</text>
</comment>
<feature type="transmembrane region" description="Helical" evidence="8">
    <location>
        <begin position="278"/>
        <end position="297"/>
    </location>
</feature>
<evidence type="ECO:0000256" key="6">
    <source>
        <dbReference type="ARBA" id="ARBA00022989"/>
    </source>
</evidence>
<dbReference type="EMBL" id="JAVRRF010000002">
    <property type="protein sequence ID" value="KAK5067295.1"/>
    <property type="molecule type" value="Genomic_DNA"/>
</dbReference>
<feature type="transmembrane region" description="Helical" evidence="8">
    <location>
        <begin position="124"/>
        <end position="140"/>
    </location>
</feature>
<keyword evidence="11" id="KW-1185">Reference proteome</keyword>
<feature type="transmembrane region" description="Helical" evidence="8">
    <location>
        <begin position="100"/>
        <end position="117"/>
    </location>
</feature>